<dbReference type="SUPFAM" id="SSF56801">
    <property type="entry name" value="Acetyl-CoA synthetase-like"/>
    <property type="match status" value="2"/>
</dbReference>
<reference evidence="6 7" key="1">
    <citation type="journal article" date="2013" name="Genome Announc.">
        <title>Draft Genome Sequence of Desulfotignum phosphitoxidans DSM 13687 Strain FiPS-3.</title>
        <authorList>
            <person name="Poehlein A."/>
            <person name="Daniel R."/>
            <person name="Simeonova D.D."/>
        </authorList>
    </citation>
    <scope>NUCLEOTIDE SEQUENCE [LARGE SCALE GENOMIC DNA]</scope>
    <source>
        <strain evidence="6 7">DSM 13687</strain>
    </source>
</reference>
<keyword evidence="3" id="KW-0597">Phosphoprotein</keyword>
<dbReference type="OrthoDB" id="9797708at2"/>
<dbReference type="InterPro" id="IPR010071">
    <property type="entry name" value="AA_adenyl_dom"/>
</dbReference>
<evidence type="ECO:0000256" key="4">
    <source>
        <dbReference type="SAM" id="MobiDB-lite"/>
    </source>
</evidence>
<dbReference type="GO" id="GO:0005737">
    <property type="term" value="C:cytoplasm"/>
    <property type="evidence" value="ECO:0007669"/>
    <property type="project" value="TreeGrafter"/>
</dbReference>
<keyword evidence="6" id="KW-0413">Isomerase</keyword>
<evidence type="ECO:0000256" key="1">
    <source>
        <dbReference type="ARBA" id="ARBA00001957"/>
    </source>
</evidence>
<dbReference type="InterPro" id="IPR006162">
    <property type="entry name" value="Ppantetheine_attach_site"/>
</dbReference>
<keyword evidence="2" id="KW-0596">Phosphopantetheine</keyword>
<dbReference type="GO" id="GO:0043041">
    <property type="term" value="P:amino acid activation for nonribosomal peptide biosynthetic process"/>
    <property type="evidence" value="ECO:0007669"/>
    <property type="project" value="TreeGrafter"/>
</dbReference>
<dbReference type="InterPro" id="IPR009081">
    <property type="entry name" value="PP-bd_ACP"/>
</dbReference>
<dbReference type="NCBIfam" id="NF003417">
    <property type="entry name" value="PRK04813.1"/>
    <property type="match status" value="2"/>
</dbReference>
<dbReference type="InterPro" id="IPR000873">
    <property type="entry name" value="AMP-dep_synth/lig_dom"/>
</dbReference>
<dbReference type="Pfam" id="PF00668">
    <property type="entry name" value="Condensation"/>
    <property type="match status" value="2"/>
</dbReference>
<dbReference type="Gene3D" id="3.40.50.1820">
    <property type="entry name" value="alpha/beta hydrolase"/>
    <property type="match status" value="1"/>
</dbReference>
<evidence type="ECO:0000259" key="5">
    <source>
        <dbReference type="PROSITE" id="PS50075"/>
    </source>
</evidence>
<dbReference type="EC" id="5.1.1.11" evidence="6"/>
<evidence type="ECO:0000313" key="7">
    <source>
        <dbReference type="Proteomes" id="UP000014216"/>
    </source>
</evidence>
<dbReference type="SMART" id="SM01294">
    <property type="entry name" value="PKS_PP_betabranch"/>
    <property type="match status" value="1"/>
</dbReference>
<dbReference type="InterPro" id="IPR036736">
    <property type="entry name" value="ACP-like_sf"/>
</dbReference>
<dbReference type="Gene3D" id="3.30.300.30">
    <property type="match status" value="2"/>
</dbReference>
<evidence type="ECO:0000313" key="6">
    <source>
        <dbReference type="EMBL" id="EMS79480.1"/>
    </source>
</evidence>
<dbReference type="PANTHER" id="PTHR45527:SF1">
    <property type="entry name" value="FATTY ACID SYNTHASE"/>
    <property type="match status" value="1"/>
</dbReference>
<dbReference type="Gene3D" id="3.40.50.980">
    <property type="match status" value="2"/>
</dbReference>
<dbReference type="PANTHER" id="PTHR45527">
    <property type="entry name" value="NONRIBOSOMAL PEPTIDE SYNTHETASE"/>
    <property type="match status" value="1"/>
</dbReference>
<dbReference type="SUPFAM" id="SSF52777">
    <property type="entry name" value="CoA-dependent acyltransferases"/>
    <property type="match status" value="4"/>
</dbReference>
<comment type="cofactor">
    <cofactor evidence="1">
        <name>pantetheine 4'-phosphate</name>
        <dbReference type="ChEBI" id="CHEBI:47942"/>
    </cofactor>
</comment>
<dbReference type="GO" id="GO:0044550">
    <property type="term" value="P:secondary metabolite biosynthetic process"/>
    <property type="evidence" value="ECO:0007669"/>
    <property type="project" value="TreeGrafter"/>
</dbReference>
<feature type="region of interest" description="Disordered" evidence="4">
    <location>
        <begin position="624"/>
        <end position="646"/>
    </location>
</feature>
<dbReference type="InterPro" id="IPR042099">
    <property type="entry name" value="ANL_N_sf"/>
</dbReference>
<dbReference type="RefSeq" id="WP_006965716.1">
    <property type="nucleotide sequence ID" value="NZ_APJX01000004.1"/>
</dbReference>
<evidence type="ECO:0000256" key="2">
    <source>
        <dbReference type="ARBA" id="ARBA00022450"/>
    </source>
</evidence>
<dbReference type="Gene3D" id="3.40.50.12780">
    <property type="entry name" value="N-terminal domain of ligase-like"/>
    <property type="match status" value="1"/>
</dbReference>
<dbReference type="Gene3D" id="3.30.559.30">
    <property type="entry name" value="Nonribosomal peptide synthetase, condensation domain"/>
    <property type="match status" value="2"/>
</dbReference>
<evidence type="ECO:0000256" key="3">
    <source>
        <dbReference type="ARBA" id="ARBA00022553"/>
    </source>
</evidence>
<dbReference type="EMBL" id="APJX01000004">
    <property type="protein sequence ID" value="EMS79480.1"/>
    <property type="molecule type" value="Genomic_DNA"/>
</dbReference>
<dbReference type="Gene3D" id="1.10.1200.10">
    <property type="entry name" value="ACP-like"/>
    <property type="match status" value="2"/>
</dbReference>
<dbReference type="InterPro" id="IPR020806">
    <property type="entry name" value="PKS_PP-bd"/>
</dbReference>
<organism evidence="6 7">
    <name type="scientific">Desulfotignum phosphitoxidans DSM 13687</name>
    <dbReference type="NCBI Taxonomy" id="1286635"/>
    <lineage>
        <taxon>Bacteria</taxon>
        <taxon>Pseudomonadati</taxon>
        <taxon>Thermodesulfobacteriota</taxon>
        <taxon>Desulfobacteria</taxon>
        <taxon>Desulfobacterales</taxon>
        <taxon>Desulfobacteraceae</taxon>
        <taxon>Desulfotignum</taxon>
    </lineage>
</organism>
<dbReference type="InterPro" id="IPR045851">
    <property type="entry name" value="AMP-bd_C_sf"/>
</dbReference>
<dbReference type="InterPro" id="IPR025110">
    <property type="entry name" value="AMP-bd_C"/>
</dbReference>
<dbReference type="Gene3D" id="2.30.38.10">
    <property type="entry name" value="Luciferase, Domain 3"/>
    <property type="match status" value="1"/>
</dbReference>
<proteinExistence type="predicted"/>
<name>S0FXL4_9BACT</name>
<dbReference type="FunFam" id="3.40.50.980:FF:000001">
    <property type="entry name" value="Non-ribosomal peptide synthetase"/>
    <property type="match status" value="1"/>
</dbReference>
<keyword evidence="7" id="KW-1185">Reference proteome</keyword>
<dbReference type="SMART" id="SM00823">
    <property type="entry name" value="PKS_PP"/>
    <property type="match status" value="2"/>
</dbReference>
<dbReference type="Gene3D" id="3.30.559.10">
    <property type="entry name" value="Chloramphenicol acetyltransferase-like domain"/>
    <property type="match status" value="2"/>
</dbReference>
<dbReference type="InterPro" id="IPR023213">
    <property type="entry name" value="CAT-like_dom_sf"/>
</dbReference>
<dbReference type="SUPFAM" id="SSF53474">
    <property type="entry name" value="alpha/beta-Hydrolases"/>
    <property type="match status" value="1"/>
</dbReference>
<feature type="domain" description="Carrier" evidence="5">
    <location>
        <begin position="545"/>
        <end position="620"/>
    </location>
</feature>
<feature type="domain" description="Carrier" evidence="5">
    <location>
        <begin position="2080"/>
        <end position="2155"/>
    </location>
</feature>
<dbReference type="CDD" id="cd05930">
    <property type="entry name" value="A_NRPS"/>
    <property type="match status" value="2"/>
</dbReference>
<dbReference type="InterPro" id="IPR001242">
    <property type="entry name" value="Condensation_dom"/>
</dbReference>
<dbReference type="PROSITE" id="PS00455">
    <property type="entry name" value="AMP_BINDING"/>
    <property type="match status" value="2"/>
</dbReference>
<dbReference type="GO" id="GO:0031177">
    <property type="term" value="F:phosphopantetheine binding"/>
    <property type="evidence" value="ECO:0007669"/>
    <property type="project" value="InterPro"/>
</dbReference>
<dbReference type="InterPro" id="IPR020845">
    <property type="entry name" value="AMP-binding_CS"/>
</dbReference>
<dbReference type="PROSITE" id="PS50075">
    <property type="entry name" value="CARRIER"/>
    <property type="match status" value="2"/>
</dbReference>
<dbReference type="Pfam" id="PF13193">
    <property type="entry name" value="AMP-binding_C"/>
    <property type="match status" value="2"/>
</dbReference>
<dbReference type="Proteomes" id="UP000014216">
    <property type="component" value="Unassembled WGS sequence"/>
</dbReference>
<protein>
    <submittedName>
        <fullName evidence="6">Phenylalanine racemase B</fullName>
        <ecNumber evidence="6">5.1.1.11</ecNumber>
    </submittedName>
</protein>
<comment type="caution">
    <text evidence="6">The sequence shown here is derived from an EMBL/GenBank/DDBJ whole genome shotgun (WGS) entry which is preliminary data.</text>
</comment>
<gene>
    <name evidence="6" type="ORF">Dpo_4c00270</name>
</gene>
<dbReference type="Pfam" id="PF00550">
    <property type="entry name" value="PP-binding"/>
    <property type="match status" value="2"/>
</dbReference>
<dbReference type="SUPFAM" id="SSF47336">
    <property type="entry name" value="ACP-like"/>
    <property type="match status" value="2"/>
</dbReference>
<dbReference type="PROSITE" id="PS00012">
    <property type="entry name" value="PHOSPHOPANTETHEINE"/>
    <property type="match status" value="2"/>
</dbReference>
<accession>S0FXL4</accession>
<sequence length="2413" mass="270288">MTEKSTQQRSVTSSCLHLQFSAIAGQFPTQSAVVHGDHVISYKDLDCESDRLAAELQTDETLSGNRVAVFMPPGIAFMIAAVGILKTGAAYVPLDINDPAERTRKMIHRINPAQVITLPDLIHRLSPELEIPVKILKTGQYLLENDAGENGPGISCRNRELSGSASPCDPASPAYIIHTSGSTGTPKGIPIPHQALVNLLAAFDQLMPISPGDRCSLWSSLNFDVSVYEIWSALTSGAALFIPDDMVRFDADAFIQYLIDNQITSAYIPPFMIADLARAPVFPMCLKRLLTGVSAISARLLYQIKQRHPDLCLINGYGPAEATVCATLYPVPMMLPENEITPIGKPVPNLQIFVLDPGGRPVAKGEKGEICIAGIQVAHGYVNDPELSAQKFVPNPFSDFPMDSPGGRMYKTGDLGMWLDDGNLMFSGRIDFQIKYKGIRMEPGEIEQVITAFPGISQAAVVLKKNPDGQERLTAYINADPDKARLMDFLAEKLPRALLPDVLISLPALPQTSRGKIDRAMLIAGNDFEPEADPVSDIGPAAPPPLLTDLQTQVRQIWQQVLKQEALSLDDHFLLLGGDSIAGVKILSRINQAFGTALTLDTLFTHPVLQDFTDHLSLALPEGHQPDQTQAVRTDSPEIPRCSSPGEGPLPLLADQHLIWVFEKLHPGTSVYHIPLVYAVQGNIDPAIFKQAVGFVARHHPALNLVAYMADDHPCQAVRNTELDFIHQTLPCALPENIGSELNPDIMELLLNQITRPFDLEAGPLFRTALFPDDQGRALVCFVFHHIIFDGWSAGLFIRDINGVYSDMTAPASSGRTMSEHVRPGTDFLEYVAQRLKIDDQNWDAARPFFEPYLKNLPQPVQIDPTDFTAATCPIHIDAKHLKDIRSLAAAHHTTPFAVLLLCFHLTLVLFHGEQDQVTGIAHAGRDQTDTEKTIGFFINTLVVRHHIRTDQTFIELLNQLKNILHGLMQYRHIPFYRISRFCREQGQSAPCFNALFLMQTMDLPVLSIPGNLCDRLMIQPPATNVDLTLELYEQKTRLTGWFKYRTAAFSPQEMETVSRQFSRIVTTCLKHPDTPLEDALDTGRFSVSPMQHAMLMETLRAPQGAGCYVEQVVFDMYQTIDPDRFSDAWNRVIACHSTLCLGFAWKGLEAPGQFFAPVPAVTIEFNDWSRFAAFEKKEYLDMFLKADRRLGFSLDNPPLFRIALIKTGPRVFTCIWSFHHCIADGRSMVLILKDLFAVYQDPEIQLKKSGSFKTYINWLNRPSDQSDKEFWTRQLKGFTSPMVFPFQRTEKNRPEARRQQHAIPLTTGLNQTGLPAETTRKIKQLCRKNHLTLNTFLMGAWAILLSHYTGRRDILFGATVSVRHFIPDSQEKTGLYINTLPVRIRIDPQQSLVNLVSDIRKNWNQVRRFQHMPLAEIQACSPIKGSQPLSEIYFSYDYQSLDAALTPYKKPMACKDIALLERTPAGIFLTVQGTDTLQISIEYDQRKFTSDTIEQILFHFQTCLKSAAEAPDAPLTDLPVLTRKEQDQIAEKLNTRKKFARPNSCIHHLFEIQASFNPTVTAVKDSRKQVTYDQLNTSANQMAHYLLTQGAAPEKKVLVFLPQTADTIGLLLGILKSGCCYIPVDRTCPEERLRHILADAEPDFIATTEKLWEKMPSTHGVPILMDRDLPGVANMPETNPETPVAPENAAYIIYTSGSTGLPKGVVIEHASLTSFTKAAADLYEIQPSDRILQFASISFDASVEEIFPALYSGASLVIKPRDIVHTPSEFFSYCAKEQITIVDLPTAYWHMLTDSLETLRIPDPLRLVIIGGDAADPERVEKWRRHAPGFVRLVNTYGPTETTVAVTFADLDQKSEETGEVPIGRPFPNVNLCILNHFNQPSPFGVAGELYIGGPQTARGYLNRPELTRDRFVPVADAGQDTLFFKTRDRTLLTPSGQIVFKGRMDRQVKIRGFRVEPGEIEKTATLYPGIEDCAVTVEKNTDSHVRTIAFIVLNPLAARPASGPADFDVQAFKSWLCARLPEYMCPSAVAIVKEFPRTVSGKTDYQALAGQTGGIVRPLFDTDPFLSDTGKERTSLSLFESDHGRRLKFIWEKILDMSLTDPGTHFFDAGGSSLTAIRLITAIEKEFKLSLPVLAVFRNPLFSDMAGLIKEKNADIQLSSVDSIQTRGDRTPVFFVAGTDENIPAFRHQDLDGHPFYRVTILAHRMEKKRIIPLDIWEIARQNVREIMRVQPTGPYIIIGFCRYAVTAFEIATQISSMGKTVEKLVLIDEFWQKKGVSAFVGHHIKGMRRFGIRYLLKKIVPKTREKFHRVSLELDARRQRLYAATGRTLPEDLQMRLMEDAFWKAYESYIPMPYHGDAVILDSFLWNEKFAPQLRTYIRGHVDRIQVNATHQAWFDPDQIRTVIQCLGKE</sequence>
<dbReference type="NCBIfam" id="TIGR01733">
    <property type="entry name" value="AA-adenyl-dom"/>
    <property type="match status" value="2"/>
</dbReference>
<dbReference type="InterPro" id="IPR029058">
    <property type="entry name" value="AB_hydrolase_fold"/>
</dbReference>
<dbReference type="GO" id="GO:0047462">
    <property type="term" value="F:phenylalanine racemase (ATP-hydrolyzing) activity"/>
    <property type="evidence" value="ECO:0007669"/>
    <property type="project" value="UniProtKB-EC"/>
</dbReference>
<dbReference type="Pfam" id="PF00501">
    <property type="entry name" value="AMP-binding"/>
    <property type="match status" value="2"/>
</dbReference>